<dbReference type="GO" id="GO:0016020">
    <property type="term" value="C:membrane"/>
    <property type="evidence" value="ECO:0007669"/>
    <property type="project" value="UniProtKB-SubCell"/>
</dbReference>
<accession>A0A6S6WD81</accession>
<evidence type="ECO:0000313" key="8">
    <source>
        <dbReference type="Proteomes" id="UP000472372"/>
    </source>
</evidence>
<dbReference type="GO" id="GO:0071944">
    <property type="term" value="C:cell periphery"/>
    <property type="evidence" value="ECO:0007669"/>
    <property type="project" value="UniProtKB-ARBA"/>
</dbReference>
<evidence type="ECO:0000256" key="2">
    <source>
        <dbReference type="ARBA" id="ARBA00022692"/>
    </source>
</evidence>
<dbReference type="PANTHER" id="PTHR15549">
    <property type="entry name" value="PAIRED IMMUNOGLOBULIN-LIKE TYPE 2 RECEPTOR"/>
    <property type="match status" value="1"/>
</dbReference>
<evidence type="ECO:0000256" key="3">
    <source>
        <dbReference type="ARBA" id="ARBA00022989"/>
    </source>
</evidence>
<feature type="compositionally biased region" description="Polar residues" evidence="5">
    <location>
        <begin position="61"/>
        <end position="72"/>
    </location>
</feature>
<reference evidence="7" key="1">
    <citation type="submission" date="2021-02" db="EMBL/GenBank/DDBJ databases">
        <authorList>
            <person name="Syme A R."/>
            <person name="Syme A R."/>
            <person name="Moolhuijzen P."/>
        </authorList>
    </citation>
    <scope>NUCLEOTIDE SEQUENCE</scope>
    <source>
        <strain evidence="7">W1-1</strain>
    </source>
</reference>
<evidence type="ECO:0000256" key="6">
    <source>
        <dbReference type="SAM" id="Phobius"/>
    </source>
</evidence>
<evidence type="ECO:0000313" key="7">
    <source>
        <dbReference type="EMBL" id="CAE7212268.1"/>
    </source>
</evidence>
<keyword evidence="4 6" id="KW-0472">Membrane</keyword>
<feature type="compositionally biased region" description="Low complexity" evidence="5">
    <location>
        <begin position="73"/>
        <end position="101"/>
    </location>
</feature>
<evidence type="ECO:0000256" key="1">
    <source>
        <dbReference type="ARBA" id="ARBA00004167"/>
    </source>
</evidence>
<feature type="transmembrane region" description="Helical" evidence="6">
    <location>
        <begin position="104"/>
        <end position="127"/>
    </location>
</feature>
<organism evidence="7 8">
    <name type="scientific">Pyrenophora teres f. teres</name>
    <dbReference type="NCBI Taxonomy" id="97479"/>
    <lineage>
        <taxon>Eukaryota</taxon>
        <taxon>Fungi</taxon>
        <taxon>Dikarya</taxon>
        <taxon>Ascomycota</taxon>
        <taxon>Pezizomycotina</taxon>
        <taxon>Dothideomycetes</taxon>
        <taxon>Pleosporomycetidae</taxon>
        <taxon>Pleosporales</taxon>
        <taxon>Pleosporineae</taxon>
        <taxon>Pleosporaceae</taxon>
        <taxon>Pyrenophora</taxon>
    </lineage>
</organism>
<evidence type="ECO:0000256" key="5">
    <source>
        <dbReference type="SAM" id="MobiDB-lite"/>
    </source>
</evidence>
<sequence>MCRDSDGFYGLCYSDIKLKSLGAQSSFTRIYCDWTGRHDALATSVYEILPASAISTPTTSAVLAPSASPSNRTPNPLATPTSSSPPSSTSTATSPKPSSNNTGVIAGSVVGGLAVIAIAGVAILYILKRSKRHDASLHSSPKDAANPYDGRPEMAGNAYQEAPGYSAGAIKYGHAINGGEMDAQEVAVEAGGREVGVEGRR</sequence>
<keyword evidence="3 6" id="KW-1133">Transmembrane helix</keyword>
<name>A0A6S6WD81_9PLEO</name>
<dbReference type="CDD" id="cd12087">
    <property type="entry name" value="TM_EGFR-like"/>
    <property type="match status" value="1"/>
</dbReference>
<dbReference type="Proteomes" id="UP000472372">
    <property type="component" value="Chromosome 10"/>
</dbReference>
<dbReference type="AlphaFoldDB" id="A0A6S6WD81"/>
<keyword evidence="2 6" id="KW-0812">Transmembrane</keyword>
<dbReference type="EMBL" id="HG992986">
    <property type="protein sequence ID" value="CAE7212268.1"/>
    <property type="molecule type" value="Genomic_DNA"/>
</dbReference>
<dbReference type="InterPro" id="IPR051694">
    <property type="entry name" value="Immunoregulatory_rcpt-like"/>
</dbReference>
<feature type="region of interest" description="Disordered" evidence="5">
    <location>
        <begin position="61"/>
        <end position="101"/>
    </location>
</feature>
<proteinExistence type="predicted"/>
<evidence type="ECO:0000256" key="4">
    <source>
        <dbReference type="ARBA" id="ARBA00023136"/>
    </source>
</evidence>
<gene>
    <name evidence="7" type="ORF">PTTW11_10278</name>
</gene>
<comment type="subcellular location">
    <subcellularLocation>
        <location evidence="1">Membrane</location>
        <topology evidence="1">Single-pass membrane protein</topology>
    </subcellularLocation>
</comment>
<protein>
    <submittedName>
        <fullName evidence="7">Uncharacterized protein</fullName>
    </submittedName>
</protein>